<dbReference type="InterPro" id="IPR035451">
    <property type="entry name" value="Ada-like_dom_sf"/>
</dbReference>
<dbReference type="SUPFAM" id="SSF57884">
    <property type="entry name" value="Ada DNA repair protein, N-terminal domain (N-Ada 10)"/>
    <property type="match status" value="1"/>
</dbReference>
<accession>A0ABT3E5Y2</accession>
<comment type="caution">
    <text evidence="1">The sequence shown here is derived from an EMBL/GenBank/DDBJ whole genome shotgun (WGS) entry which is preliminary data.</text>
</comment>
<gene>
    <name evidence="1" type="ORF">OIT44_07130</name>
</gene>
<dbReference type="Gene3D" id="3.40.10.10">
    <property type="entry name" value="DNA Methylphosphotriester Repair Domain"/>
    <property type="match status" value="1"/>
</dbReference>
<sequence>MTDIGGVIVGNVRSRIYHMPGQQNYRMAEKNKVYFNSEQEAIDAGYRRSMR</sequence>
<keyword evidence="2" id="KW-1185">Reference proteome</keyword>
<proteinExistence type="predicted"/>
<evidence type="ECO:0000313" key="1">
    <source>
        <dbReference type="EMBL" id="MCW0953821.1"/>
    </source>
</evidence>
<evidence type="ECO:0000313" key="2">
    <source>
        <dbReference type="Proteomes" id="UP001526225"/>
    </source>
</evidence>
<organism evidence="1 2">
    <name type="scientific">Weissella ceti</name>
    <dbReference type="NCBI Taxonomy" id="759620"/>
    <lineage>
        <taxon>Bacteria</taxon>
        <taxon>Bacillati</taxon>
        <taxon>Bacillota</taxon>
        <taxon>Bacilli</taxon>
        <taxon>Lactobacillales</taxon>
        <taxon>Lactobacillaceae</taxon>
        <taxon>Weissella</taxon>
    </lineage>
</organism>
<name>A0ABT3E5Y2_9LACO</name>
<dbReference type="RefSeq" id="WP_213408799.1">
    <property type="nucleotide sequence ID" value="NZ_CP074441.1"/>
</dbReference>
<evidence type="ECO:0008006" key="3">
    <source>
        <dbReference type="Google" id="ProtNLM"/>
    </source>
</evidence>
<reference evidence="1 2" key="1">
    <citation type="submission" date="2022-10" db="EMBL/GenBank/DDBJ databases">
        <title>Weissella fermenti sp. nov., isolated from fermented cabbage.</title>
        <authorList>
            <person name="Lee J.K."/>
            <person name="Baek J.H."/>
            <person name="Choi D.G."/>
            <person name="Kim J.M."/>
            <person name="Jeon C.O."/>
        </authorList>
    </citation>
    <scope>NUCLEOTIDE SEQUENCE [LARGE SCALE GENOMIC DNA]</scope>
    <source>
        <strain evidence="1 2">KACC 18534</strain>
    </source>
</reference>
<dbReference type="EMBL" id="JAOZFE010000011">
    <property type="protein sequence ID" value="MCW0953821.1"/>
    <property type="molecule type" value="Genomic_DNA"/>
</dbReference>
<protein>
    <recommendedName>
        <fullName evidence="3">Ada DNA repair metal-binding domain-containing protein</fullName>
    </recommendedName>
</protein>
<dbReference type="Proteomes" id="UP001526225">
    <property type="component" value="Unassembled WGS sequence"/>
</dbReference>